<dbReference type="eggNOG" id="COG1702">
    <property type="taxonomic scope" value="Bacteria"/>
</dbReference>
<organism evidence="8 9">
    <name type="scientific">Pelodictyon phaeoclathratiforme (strain DSM 5477 / BU-1)</name>
    <dbReference type="NCBI Taxonomy" id="324925"/>
    <lineage>
        <taxon>Bacteria</taxon>
        <taxon>Pseudomonadati</taxon>
        <taxon>Chlorobiota</taxon>
        <taxon>Chlorobiia</taxon>
        <taxon>Chlorobiales</taxon>
        <taxon>Chlorobiaceae</taxon>
        <taxon>Chlorobium/Pelodictyon group</taxon>
        <taxon>Pelodictyon</taxon>
    </lineage>
</organism>
<dbReference type="SUPFAM" id="SSF52540">
    <property type="entry name" value="P-loop containing nucleoside triphosphate hydrolases"/>
    <property type="match status" value="1"/>
</dbReference>
<evidence type="ECO:0000313" key="8">
    <source>
        <dbReference type="EMBL" id="ACF43427.1"/>
    </source>
</evidence>
<dbReference type="PANTHER" id="PTHR30473">
    <property type="entry name" value="PROTEIN PHOH"/>
    <property type="match status" value="1"/>
</dbReference>
<protein>
    <recommendedName>
        <fullName evidence="6">PhoH-like protein</fullName>
    </recommendedName>
</protein>
<dbReference type="Proteomes" id="UP000002724">
    <property type="component" value="Chromosome"/>
</dbReference>
<keyword evidence="4" id="KW-0547">Nucleotide-binding</keyword>
<comment type="subcellular location">
    <subcellularLocation>
        <location evidence="1">Cytoplasm</location>
    </subcellularLocation>
</comment>
<keyword evidence="3" id="KW-0963">Cytoplasm</keyword>
<evidence type="ECO:0000256" key="6">
    <source>
        <dbReference type="ARBA" id="ARBA00039970"/>
    </source>
</evidence>
<dbReference type="AlphaFoldDB" id="B4SGL4"/>
<evidence type="ECO:0000256" key="4">
    <source>
        <dbReference type="ARBA" id="ARBA00022741"/>
    </source>
</evidence>
<dbReference type="InterPro" id="IPR003714">
    <property type="entry name" value="PhoH"/>
</dbReference>
<gene>
    <name evidence="8" type="ordered locus">Ppha_1152</name>
</gene>
<dbReference type="EMBL" id="CP001110">
    <property type="protein sequence ID" value="ACF43427.1"/>
    <property type="molecule type" value="Genomic_DNA"/>
</dbReference>
<dbReference type="Gene3D" id="3.40.50.300">
    <property type="entry name" value="P-loop containing nucleotide triphosphate hydrolases"/>
    <property type="match status" value="1"/>
</dbReference>
<feature type="domain" description="PhoH-like protein" evidence="7">
    <location>
        <begin position="111"/>
        <end position="314"/>
    </location>
</feature>
<evidence type="ECO:0000259" key="7">
    <source>
        <dbReference type="Pfam" id="PF02562"/>
    </source>
</evidence>
<dbReference type="GO" id="GO:0005829">
    <property type="term" value="C:cytosol"/>
    <property type="evidence" value="ECO:0007669"/>
    <property type="project" value="TreeGrafter"/>
</dbReference>
<sequence>MTIEKTIEIQGIEPLILFGPYDSLLKKIRNEFSDIQITARGTQITLRGRDEEVALLERIFSEMILLANKHGEVLDTDLNALINLALSPAHTLKAAHHGDEDIIITTTDSTVRAKTDGQRRMVAEAKNNDILFAIGPAGTGKTYTAVAIAVAAWKAKRVKRIVLARPAVEAGESLGFLPGDLAQKIDPYLRPLYDALQEMLTAEKLKLLIEQRVIEIVPLAYMRGRTMSNAFIILDEAQNASNTQMKMCLTRLGLNSKAIITGDVTQIDLPKEINSGLISSPEILNNIKGISFVYLDKSDVVRHKLVRDIINAYEIHEQKKP</sequence>
<dbReference type="KEGG" id="pph:Ppha_1152"/>
<keyword evidence="5" id="KW-0067">ATP-binding</keyword>
<evidence type="ECO:0000256" key="2">
    <source>
        <dbReference type="ARBA" id="ARBA00010393"/>
    </source>
</evidence>
<dbReference type="FunFam" id="3.40.50.300:FF:000013">
    <property type="entry name" value="PhoH family ATPase"/>
    <property type="match status" value="1"/>
</dbReference>
<dbReference type="OrthoDB" id="9773137at2"/>
<dbReference type="STRING" id="324925.Ppha_1152"/>
<name>B4SGL4_PELPB</name>
<dbReference type="HOGENOM" id="CLU_051654_0_0_10"/>
<evidence type="ECO:0000256" key="3">
    <source>
        <dbReference type="ARBA" id="ARBA00022490"/>
    </source>
</evidence>
<accession>B4SGL4</accession>
<reference evidence="8 9" key="1">
    <citation type="submission" date="2008-06" db="EMBL/GenBank/DDBJ databases">
        <title>Complete sequence of Pelodictyon phaeoclathratiforme BU-1.</title>
        <authorList>
            <consortium name="US DOE Joint Genome Institute"/>
            <person name="Lucas S."/>
            <person name="Copeland A."/>
            <person name="Lapidus A."/>
            <person name="Glavina del Rio T."/>
            <person name="Dalin E."/>
            <person name="Tice H."/>
            <person name="Bruce D."/>
            <person name="Goodwin L."/>
            <person name="Pitluck S."/>
            <person name="Schmutz J."/>
            <person name="Larimer F."/>
            <person name="Land M."/>
            <person name="Hauser L."/>
            <person name="Kyrpides N."/>
            <person name="Mikhailova N."/>
            <person name="Liu Z."/>
            <person name="Li T."/>
            <person name="Zhao F."/>
            <person name="Overmann J."/>
            <person name="Bryant D.A."/>
            <person name="Richardson P."/>
        </authorList>
    </citation>
    <scope>NUCLEOTIDE SEQUENCE [LARGE SCALE GENOMIC DNA]</scope>
    <source>
        <strain evidence="9">DSM 5477 / BU-1</strain>
    </source>
</reference>
<evidence type="ECO:0000256" key="1">
    <source>
        <dbReference type="ARBA" id="ARBA00004496"/>
    </source>
</evidence>
<evidence type="ECO:0000256" key="5">
    <source>
        <dbReference type="ARBA" id="ARBA00022840"/>
    </source>
</evidence>
<proteinExistence type="inferred from homology"/>
<dbReference type="RefSeq" id="WP_012507919.1">
    <property type="nucleotide sequence ID" value="NC_011060.1"/>
</dbReference>
<comment type="similarity">
    <text evidence="2">Belongs to the PhoH family.</text>
</comment>
<dbReference type="Pfam" id="PF02562">
    <property type="entry name" value="PhoH"/>
    <property type="match status" value="1"/>
</dbReference>
<dbReference type="InterPro" id="IPR027417">
    <property type="entry name" value="P-loop_NTPase"/>
</dbReference>
<evidence type="ECO:0000313" key="9">
    <source>
        <dbReference type="Proteomes" id="UP000002724"/>
    </source>
</evidence>
<dbReference type="GO" id="GO:0005524">
    <property type="term" value="F:ATP binding"/>
    <property type="evidence" value="ECO:0007669"/>
    <property type="project" value="UniProtKB-KW"/>
</dbReference>
<keyword evidence="9" id="KW-1185">Reference proteome</keyword>
<dbReference type="PANTHER" id="PTHR30473:SF1">
    <property type="entry name" value="PHOH-LIKE PROTEIN"/>
    <property type="match status" value="1"/>
</dbReference>
<dbReference type="InterPro" id="IPR051451">
    <property type="entry name" value="PhoH2-like"/>
</dbReference>